<proteinExistence type="predicted"/>
<accession>A0ABN8Z187</accession>
<reference evidence="1" key="1">
    <citation type="submission" date="2023-04" db="EMBL/GenBank/DDBJ databases">
        <authorList>
            <consortium name="ELIXIR-Norway"/>
        </authorList>
    </citation>
    <scope>NUCLEOTIDE SEQUENCE [LARGE SCALE GENOMIC DNA]</scope>
</reference>
<sequence length="100" mass="11526">MCTDILSTLYVITHLIFSATLQGTYCYYHYFIIEEAGEQKVSLCGLNHKGKCKVKFQTQTFGFRVFGFHSYPVLISVKGEEDWRPRGLSNGLNLYRNGYI</sequence>
<dbReference type="EMBL" id="OX459963">
    <property type="protein sequence ID" value="CAI9167499.1"/>
    <property type="molecule type" value="Genomic_DNA"/>
</dbReference>
<name>A0ABN8Z187_RANTA</name>
<gene>
    <name evidence="1" type="ORF">MRATA1EN1_LOCUS16461</name>
</gene>
<evidence type="ECO:0000313" key="2">
    <source>
        <dbReference type="Proteomes" id="UP001176941"/>
    </source>
</evidence>
<evidence type="ECO:0008006" key="3">
    <source>
        <dbReference type="Google" id="ProtNLM"/>
    </source>
</evidence>
<organism evidence="1 2">
    <name type="scientific">Rangifer tarandus platyrhynchus</name>
    <name type="common">Svalbard reindeer</name>
    <dbReference type="NCBI Taxonomy" id="3082113"/>
    <lineage>
        <taxon>Eukaryota</taxon>
        <taxon>Metazoa</taxon>
        <taxon>Chordata</taxon>
        <taxon>Craniata</taxon>
        <taxon>Vertebrata</taxon>
        <taxon>Euteleostomi</taxon>
        <taxon>Mammalia</taxon>
        <taxon>Eutheria</taxon>
        <taxon>Laurasiatheria</taxon>
        <taxon>Artiodactyla</taxon>
        <taxon>Ruminantia</taxon>
        <taxon>Pecora</taxon>
        <taxon>Cervidae</taxon>
        <taxon>Odocoileinae</taxon>
        <taxon>Rangifer</taxon>
    </lineage>
</organism>
<evidence type="ECO:0000313" key="1">
    <source>
        <dbReference type="EMBL" id="CAI9167499.1"/>
    </source>
</evidence>
<protein>
    <recommendedName>
        <fullName evidence="3">Secreted protein</fullName>
    </recommendedName>
</protein>
<dbReference type="Proteomes" id="UP001176941">
    <property type="component" value="Chromosome 27"/>
</dbReference>
<keyword evidence="2" id="KW-1185">Reference proteome</keyword>